<dbReference type="GO" id="GO:0005789">
    <property type="term" value="C:endoplasmic reticulum membrane"/>
    <property type="evidence" value="ECO:0007669"/>
    <property type="project" value="TreeGrafter"/>
</dbReference>
<dbReference type="FunFam" id="1.10.8.1310:FF:000001">
    <property type="entry name" value="TBC1 domain family, member 20"/>
    <property type="match status" value="1"/>
</dbReference>
<dbReference type="EMBL" id="KV878972">
    <property type="protein sequence ID" value="OJK02753.1"/>
    <property type="molecule type" value="Genomic_DNA"/>
</dbReference>
<dbReference type="PROSITE" id="PS50086">
    <property type="entry name" value="TBC_RABGAP"/>
    <property type="match status" value="1"/>
</dbReference>
<organism evidence="4 5">
    <name type="scientific">Aspergillus aculeatus (strain ATCC 16872 / CBS 172.66 / WB 5094)</name>
    <dbReference type="NCBI Taxonomy" id="690307"/>
    <lineage>
        <taxon>Eukaryota</taxon>
        <taxon>Fungi</taxon>
        <taxon>Dikarya</taxon>
        <taxon>Ascomycota</taxon>
        <taxon>Pezizomycotina</taxon>
        <taxon>Eurotiomycetes</taxon>
        <taxon>Eurotiomycetidae</taxon>
        <taxon>Eurotiales</taxon>
        <taxon>Aspergillaceae</taxon>
        <taxon>Aspergillus</taxon>
        <taxon>Aspergillus subgen. Circumdati</taxon>
    </lineage>
</organism>
<reference evidence="5" key="1">
    <citation type="journal article" date="2017" name="Genome Biol.">
        <title>Comparative genomics reveals high biological diversity and specific adaptations in the industrially and medically important fungal genus Aspergillus.</title>
        <authorList>
            <person name="de Vries R.P."/>
            <person name="Riley R."/>
            <person name="Wiebenga A."/>
            <person name="Aguilar-Osorio G."/>
            <person name="Amillis S."/>
            <person name="Uchima C.A."/>
            <person name="Anderluh G."/>
            <person name="Asadollahi M."/>
            <person name="Askin M."/>
            <person name="Barry K."/>
            <person name="Battaglia E."/>
            <person name="Bayram O."/>
            <person name="Benocci T."/>
            <person name="Braus-Stromeyer S.A."/>
            <person name="Caldana C."/>
            <person name="Canovas D."/>
            <person name="Cerqueira G.C."/>
            <person name="Chen F."/>
            <person name="Chen W."/>
            <person name="Choi C."/>
            <person name="Clum A."/>
            <person name="Dos Santos R.A."/>
            <person name="Damasio A.R."/>
            <person name="Diallinas G."/>
            <person name="Emri T."/>
            <person name="Fekete E."/>
            <person name="Flipphi M."/>
            <person name="Freyberg S."/>
            <person name="Gallo A."/>
            <person name="Gournas C."/>
            <person name="Habgood R."/>
            <person name="Hainaut M."/>
            <person name="Harispe M.L."/>
            <person name="Henrissat B."/>
            <person name="Hilden K.S."/>
            <person name="Hope R."/>
            <person name="Hossain A."/>
            <person name="Karabika E."/>
            <person name="Karaffa L."/>
            <person name="Karanyi Z."/>
            <person name="Krasevec N."/>
            <person name="Kuo A."/>
            <person name="Kusch H."/>
            <person name="LaButti K."/>
            <person name="Lagendijk E.L."/>
            <person name="Lapidus A."/>
            <person name="Levasseur A."/>
            <person name="Lindquist E."/>
            <person name="Lipzen A."/>
            <person name="Logrieco A.F."/>
            <person name="MacCabe A."/>
            <person name="Maekelae M.R."/>
            <person name="Malavazi I."/>
            <person name="Melin P."/>
            <person name="Meyer V."/>
            <person name="Mielnichuk N."/>
            <person name="Miskei M."/>
            <person name="Molnar A.P."/>
            <person name="Mule G."/>
            <person name="Ngan C.Y."/>
            <person name="Orejas M."/>
            <person name="Orosz E."/>
            <person name="Ouedraogo J.P."/>
            <person name="Overkamp K.M."/>
            <person name="Park H.-S."/>
            <person name="Perrone G."/>
            <person name="Piumi F."/>
            <person name="Punt P.J."/>
            <person name="Ram A.F."/>
            <person name="Ramon A."/>
            <person name="Rauscher S."/>
            <person name="Record E."/>
            <person name="Riano-Pachon D.M."/>
            <person name="Robert V."/>
            <person name="Roehrig J."/>
            <person name="Ruller R."/>
            <person name="Salamov A."/>
            <person name="Salih N.S."/>
            <person name="Samson R.A."/>
            <person name="Sandor E."/>
            <person name="Sanguinetti M."/>
            <person name="Schuetze T."/>
            <person name="Sepcic K."/>
            <person name="Shelest E."/>
            <person name="Sherlock G."/>
            <person name="Sophianopoulou V."/>
            <person name="Squina F.M."/>
            <person name="Sun H."/>
            <person name="Susca A."/>
            <person name="Todd R.B."/>
            <person name="Tsang A."/>
            <person name="Unkles S.E."/>
            <person name="van de Wiele N."/>
            <person name="van Rossen-Uffink D."/>
            <person name="Oliveira J.V."/>
            <person name="Vesth T.C."/>
            <person name="Visser J."/>
            <person name="Yu J.-H."/>
            <person name="Zhou M."/>
            <person name="Andersen M.R."/>
            <person name="Archer D.B."/>
            <person name="Baker S.E."/>
            <person name="Benoit I."/>
            <person name="Brakhage A.A."/>
            <person name="Braus G.H."/>
            <person name="Fischer R."/>
            <person name="Frisvad J.C."/>
            <person name="Goldman G.H."/>
            <person name="Houbraken J."/>
            <person name="Oakley B."/>
            <person name="Pocsi I."/>
            <person name="Scazzocchio C."/>
            <person name="Seiboth B."/>
            <person name="vanKuyk P.A."/>
            <person name="Wortman J."/>
            <person name="Dyer P.S."/>
            <person name="Grigoriev I.V."/>
        </authorList>
    </citation>
    <scope>NUCLEOTIDE SEQUENCE [LARGE SCALE GENOMIC DNA]</scope>
    <source>
        <strain evidence="5">ATCC 16872 / CBS 172.66 / WB 5094</strain>
    </source>
</reference>
<dbReference type="InterPro" id="IPR045913">
    <property type="entry name" value="TBC20/Gyp8-like"/>
</dbReference>
<dbReference type="OrthoDB" id="206700at2759"/>
<dbReference type="SMART" id="SM00164">
    <property type="entry name" value="TBC"/>
    <property type="match status" value="1"/>
</dbReference>
<dbReference type="Gene3D" id="1.10.472.80">
    <property type="entry name" value="Ypt/Rab-GAP domain of gyp1p, domain 3"/>
    <property type="match status" value="1"/>
</dbReference>
<dbReference type="Pfam" id="PF00566">
    <property type="entry name" value="RabGAP-TBC"/>
    <property type="match status" value="1"/>
</dbReference>
<protein>
    <recommendedName>
        <fullName evidence="3">Rab-GAP TBC domain-containing protein</fullName>
    </recommendedName>
</protein>
<evidence type="ECO:0000256" key="1">
    <source>
        <dbReference type="ARBA" id="ARBA00022468"/>
    </source>
</evidence>
<dbReference type="OMA" id="VYMFAQI"/>
<evidence type="ECO:0000313" key="5">
    <source>
        <dbReference type="Proteomes" id="UP000184546"/>
    </source>
</evidence>
<feature type="region of interest" description="Disordered" evidence="2">
    <location>
        <begin position="1"/>
        <end position="48"/>
    </location>
</feature>
<evidence type="ECO:0000313" key="4">
    <source>
        <dbReference type="EMBL" id="OJK02753.1"/>
    </source>
</evidence>
<dbReference type="VEuPathDB" id="FungiDB:ASPACDRAFT_75864"/>
<proteinExistence type="predicted"/>
<gene>
    <name evidence="4" type="ORF">ASPACDRAFT_75864</name>
</gene>
<dbReference type="PANTHER" id="PTHR20913">
    <property type="entry name" value="TBC1 DOMAIN FAMILY MEMBER 20/GTPASE"/>
    <property type="match status" value="1"/>
</dbReference>
<feature type="domain" description="Rab-GAP TBC" evidence="3">
    <location>
        <begin position="76"/>
        <end position="260"/>
    </location>
</feature>
<dbReference type="FunFam" id="1.10.472.80:FF:000060">
    <property type="entry name" value="TBC domain protein, putative"/>
    <property type="match status" value="1"/>
</dbReference>
<dbReference type="Gene3D" id="1.10.8.1310">
    <property type="match status" value="1"/>
</dbReference>
<dbReference type="PANTHER" id="PTHR20913:SF7">
    <property type="entry name" value="RE60063P"/>
    <property type="match status" value="1"/>
</dbReference>
<name>A0A1L9X2R0_ASPA1</name>
<dbReference type="STRING" id="690307.A0A1L9X2R0"/>
<keyword evidence="1" id="KW-0343">GTPase activation</keyword>
<dbReference type="SUPFAM" id="SSF47923">
    <property type="entry name" value="Ypt/Rab-GAP domain of gyp1p"/>
    <property type="match status" value="2"/>
</dbReference>
<keyword evidence="5" id="KW-1185">Reference proteome</keyword>
<dbReference type="GO" id="GO:0005096">
    <property type="term" value="F:GTPase activator activity"/>
    <property type="evidence" value="ECO:0007669"/>
    <property type="project" value="UniProtKB-KW"/>
</dbReference>
<evidence type="ECO:0000256" key="2">
    <source>
        <dbReference type="SAM" id="MobiDB-lite"/>
    </source>
</evidence>
<dbReference type="AlphaFoldDB" id="A0A1L9X2R0"/>
<dbReference type="InterPro" id="IPR035969">
    <property type="entry name" value="Rab-GAP_TBC_sf"/>
</dbReference>
<evidence type="ECO:0000259" key="3">
    <source>
        <dbReference type="PROSITE" id="PS50086"/>
    </source>
</evidence>
<dbReference type="GO" id="GO:0006888">
    <property type="term" value="P:endoplasmic reticulum to Golgi vesicle-mediated transport"/>
    <property type="evidence" value="ECO:0007669"/>
    <property type="project" value="TreeGrafter"/>
</dbReference>
<dbReference type="GeneID" id="30978383"/>
<accession>A0A1L9X2R0</accession>
<dbReference type="InterPro" id="IPR000195">
    <property type="entry name" value="Rab-GAP-TBC_dom"/>
</dbReference>
<dbReference type="Proteomes" id="UP000184546">
    <property type="component" value="Unassembled WGS sequence"/>
</dbReference>
<dbReference type="RefSeq" id="XP_020059092.1">
    <property type="nucleotide sequence ID" value="XM_020204569.1"/>
</dbReference>
<sequence length="424" mass="48214">MDHHQPQISELAGDPDTVDEKERNSIATEESLHTTDSSVEVASEGRTTEKANAIRQACDLRDFDALVSYATSEGGFLNDDIRRVAWPILLQCDRRESVHDFTGWEDLPPHVDEEQIQLDVNRSFVYYPDGSEEEISTKKDELSQLIKQVLRKYPMLCYFQGYHDIVQVLYLVLGGHGAAPAVAQISLLRIRDYMLPTLSPALKHLQLLPAIIELADSSLRHHLAEIQPFFALAATLTLYAHDIQEYSDIARLFDFLLAEEPVVSVYLFAAIILSRKQELLEIPEEEPEMLHFTLSKLPNPLDLDGLILSAVRLFKDYPPESLPFGAWKQVPSCSALKTSRGLVPTHSKDEALKYFRQQTRQLRYEEGREKAVAFLWNHRRTIGSVAVTVLIGAMSIYIRRKGLDTTIWSYLGRLKSTLQHRGFL</sequence>